<dbReference type="Pfam" id="PF01896">
    <property type="entry name" value="DNA_primase_S"/>
    <property type="match status" value="1"/>
</dbReference>
<organism evidence="3 4">
    <name type="scientific">Limulus polyphemus</name>
    <name type="common">Atlantic horseshoe crab</name>
    <dbReference type="NCBI Taxonomy" id="6850"/>
    <lineage>
        <taxon>Eukaryota</taxon>
        <taxon>Metazoa</taxon>
        <taxon>Ecdysozoa</taxon>
        <taxon>Arthropoda</taxon>
        <taxon>Chelicerata</taxon>
        <taxon>Merostomata</taxon>
        <taxon>Xiphosura</taxon>
        <taxon>Limulidae</taxon>
        <taxon>Limulus</taxon>
    </lineage>
</organism>
<gene>
    <name evidence="4" type="primary">LOC111089149</name>
</gene>
<dbReference type="GeneID" id="111089149"/>
<evidence type="ECO:0000256" key="2">
    <source>
        <dbReference type="SAM" id="MobiDB-lite"/>
    </source>
</evidence>
<dbReference type="RefSeq" id="XP_022256773.1">
    <property type="nucleotide sequence ID" value="XM_022401065.1"/>
</dbReference>
<dbReference type="PANTHER" id="PTHR10536">
    <property type="entry name" value="DNA PRIMASE SMALL SUBUNIT"/>
    <property type="match status" value="1"/>
</dbReference>
<dbReference type="SUPFAM" id="SSF56747">
    <property type="entry name" value="Prim-pol domain"/>
    <property type="match status" value="1"/>
</dbReference>
<sequence length="138" mass="15970">MLQLCYPRLDINVTKGLNHLLKAPFCVHPKTGRICVPIDIRKVDKFDPFSVPTVSQLCEEINVYDANNKANQEEIMDHSTSDNDTTSSQEVNQKKSKIKDYKKTSLIHAIKVFEEFVLELEASWKGKRLEMNDIKREF</sequence>
<dbReference type="Proteomes" id="UP000694941">
    <property type="component" value="Unplaced"/>
</dbReference>
<reference evidence="4" key="1">
    <citation type="submission" date="2025-08" db="UniProtKB">
        <authorList>
            <consortium name="RefSeq"/>
        </authorList>
    </citation>
    <scope>IDENTIFICATION</scope>
    <source>
        <tissue evidence="4">Muscle</tissue>
    </source>
</reference>
<feature type="region of interest" description="Disordered" evidence="2">
    <location>
        <begin position="72"/>
        <end position="97"/>
    </location>
</feature>
<feature type="compositionally biased region" description="Basic and acidic residues" evidence="2">
    <location>
        <begin position="72"/>
        <end position="81"/>
    </location>
</feature>
<dbReference type="Gene3D" id="3.90.920.10">
    <property type="entry name" value="DNA primase, PRIM domain"/>
    <property type="match status" value="1"/>
</dbReference>
<protein>
    <submittedName>
        <fullName evidence="4">DNA primase small subunit-like</fullName>
    </submittedName>
</protein>
<accession>A0ABM1TLL7</accession>
<evidence type="ECO:0000313" key="3">
    <source>
        <dbReference type="Proteomes" id="UP000694941"/>
    </source>
</evidence>
<name>A0ABM1TLL7_LIMPO</name>
<proteinExistence type="inferred from homology"/>
<evidence type="ECO:0000256" key="1">
    <source>
        <dbReference type="ARBA" id="ARBA00009762"/>
    </source>
</evidence>
<comment type="similarity">
    <text evidence="1">Belongs to the eukaryotic-type primase small subunit family.</text>
</comment>
<evidence type="ECO:0000313" key="4">
    <source>
        <dbReference type="RefSeq" id="XP_022256773.1"/>
    </source>
</evidence>
<dbReference type="InterPro" id="IPR002755">
    <property type="entry name" value="DNA_primase_S"/>
</dbReference>
<keyword evidence="3" id="KW-1185">Reference proteome</keyword>